<feature type="region of interest" description="Disordered" evidence="1">
    <location>
        <begin position="1"/>
        <end position="68"/>
    </location>
</feature>
<gene>
    <name evidence="2" type="primary">100635236</name>
</gene>
<dbReference type="Proteomes" id="UP000007879">
    <property type="component" value="Unassembled WGS sequence"/>
</dbReference>
<reference evidence="2" key="2">
    <citation type="submission" date="2017-05" db="UniProtKB">
        <authorList>
            <consortium name="EnsemblMetazoa"/>
        </authorList>
    </citation>
    <scope>IDENTIFICATION</scope>
</reference>
<dbReference type="AlphaFoldDB" id="A0A1X7UAD7"/>
<evidence type="ECO:0000313" key="3">
    <source>
        <dbReference type="Proteomes" id="UP000007879"/>
    </source>
</evidence>
<evidence type="ECO:0000256" key="1">
    <source>
        <dbReference type="SAM" id="MobiDB-lite"/>
    </source>
</evidence>
<feature type="region of interest" description="Disordered" evidence="1">
    <location>
        <begin position="252"/>
        <end position="311"/>
    </location>
</feature>
<dbReference type="EnsemblMetazoa" id="Aqu2.1.24922_001">
    <property type="protein sequence ID" value="Aqu2.1.24922_001"/>
    <property type="gene ID" value="Aqu2.1.24922"/>
</dbReference>
<dbReference type="KEGG" id="aqu:100635236"/>
<evidence type="ECO:0000313" key="2">
    <source>
        <dbReference type="EnsemblMetazoa" id="Aqu2.1.24922_001"/>
    </source>
</evidence>
<feature type="region of interest" description="Disordered" evidence="1">
    <location>
        <begin position="436"/>
        <end position="456"/>
    </location>
</feature>
<reference evidence="3" key="1">
    <citation type="journal article" date="2010" name="Nature">
        <title>The Amphimedon queenslandica genome and the evolution of animal complexity.</title>
        <authorList>
            <person name="Srivastava M."/>
            <person name="Simakov O."/>
            <person name="Chapman J."/>
            <person name="Fahey B."/>
            <person name="Gauthier M.E."/>
            <person name="Mitros T."/>
            <person name="Richards G.S."/>
            <person name="Conaco C."/>
            <person name="Dacre M."/>
            <person name="Hellsten U."/>
            <person name="Larroux C."/>
            <person name="Putnam N.H."/>
            <person name="Stanke M."/>
            <person name="Adamska M."/>
            <person name="Darling A."/>
            <person name="Degnan S.M."/>
            <person name="Oakley T.H."/>
            <person name="Plachetzki D.C."/>
            <person name="Zhai Y."/>
            <person name="Adamski M."/>
            <person name="Calcino A."/>
            <person name="Cummins S.F."/>
            <person name="Goodstein D.M."/>
            <person name="Harris C."/>
            <person name="Jackson D.J."/>
            <person name="Leys S.P."/>
            <person name="Shu S."/>
            <person name="Woodcroft B.J."/>
            <person name="Vervoort M."/>
            <person name="Kosik K.S."/>
            <person name="Manning G."/>
            <person name="Degnan B.M."/>
            <person name="Rokhsar D.S."/>
        </authorList>
    </citation>
    <scope>NUCLEOTIDE SEQUENCE [LARGE SCALE GENOMIC DNA]</scope>
</reference>
<name>A0A1X7UAD7_AMPQE</name>
<feature type="compositionally biased region" description="Polar residues" evidence="1">
    <location>
        <begin position="302"/>
        <end position="311"/>
    </location>
</feature>
<accession>A0A1X7UAD7</accession>
<evidence type="ECO:0008006" key="4">
    <source>
        <dbReference type="Google" id="ProtNLM"/>
    </source>
</evidence>
<keyword evidence="3" id="KW-1185">Reference proteome</keyword>
<feature type="compositionally biased region" description="Pro residues" evidence="1">
    <location>
        <begin position="1"/>
        <end position="10"/>
    </location>
</feature>
<dbReference type="InParanoid" id="A0A1X7UAD7"/>
<feature type="compositionally biased region" description="Polar residues" evidence="1">
    <location>
        <begin position="252"/>
        <end position="279"/>
    </location>
</feature>
<protein>
    <recommendedName>
        <fullName evidence="4">Homeobox domain-containing protein</fullName>
    </recommendedName>
</protein>
<organism evidence="2">
    <name type="scientific">Amphimedon queenslandica</name>
    <name type="common">Sponge</name>
    <dbReference type="NCBI Taxonomy" id="400682"/>
    <lineage>
        <taxon>Eukaryota</taxon>
        <taxon>Metazoa</taxon>
        <taxon>Porifera</taxon>
        <taxon>Demospongiae</taxon>
        <taxon>Heteroscleromorpha</taxon>
        <taxon>Haplosclerida</taxon>
        <taxon>Niphatidae</taxon>
        <taxon>Amphimedon</taxon>
    </lineage>
</organism>
<proteinExistence type="predicted"/>
<sequence>MEGTSSPPPLSSSVPLTAQAVNHSTPLGPTEGTVESDERCLDESMEDASGIPGLSGEASGGGEGGKKRKVFPFHITSELKSLYRSGMIGVGVQYASLIETACIRTGLSKAQVKSWIKRTKYHQRKILKQDEERNNVYSAGTQDEDEHYNEIENDPVTLYTHNEPEGFHEQGGVVFVKNEESSVENIPLLRRHVLMPREAEVLDLSSGSHSSSTLLDKRGVGVVRQLPIVHGIDGNRLEVQRVSDTLTGSDLVSYQGNSGQNPSSSTHIISPQSLVSGPQKNHPPALVLTPNGSGSTTGTSGRGLTNEQQLSQEASRVFRKIERNFKKLEELGYQGFAFGIHGDDIQLVNSSSISHCFTPPLLSYLRAVIVAANPPPLISHSTQATPISSTHHAVHVTAQPATSSTPSSRHYYMYEPARVQQRTEIYELNDGTTYQANQQHQQEDEDDEGLSVGGSEQITFSTTGAPVTNNGKIHVVLTCDPNLLYTTTGGHDDDISD</sequence>
<dbReference type="EnsemblMetazoa" id="XM_003388433.3">
    <property type="protein sequence ID" value="XP_003388481.3"/>
    <property type="gene ID" value="LOC100635236"/>
</dbReference>